<name>A0AAE4Z9X6_9BACT</name>
<evidence type="ECO:0000313" key="2">
    <source>
        <dbReference type="EMBL" id="NIR75372.1"/>
    </source>
</evidence>
<gene>
    <name evidence="2" type="ORF">GWO12_09740</name>
</gene>
<proteinExistence type="predicted"/>
<organism evidence="2 3">
    <name type="scientific">Candidatus Kutchimonas denitrificans</name>
    <dbReference type="NCBI Taxonomy" id="3056748"/>
    <lineage>
        <taxon>Bacteria</taxon>
        <taxon>Pseudomonadati</taxon>
        <taxon>Gemmatimonadota</taxon>
        <taxon>Gemmatimonadia</taxon>
        <taxon>Candidatus Palauibacterales</taxon>
        <taxon>Candidatus Palauibacteraceae</taxon>
        <taxon>Candidatus Kutchimonas</taxon>
    </lineage>
</organism>
<sequence length="274" mass="30422">MDRMAKRAAPLLFSLALILPRQLLAQEEDASEKPWSNEADLSLVATAGNSEVLSWAVSDKFTYSWANSELTLEGAALRTRTTTRNFDNVGGDVQVNEETATTAEEYRLGGRWRQRLYRGIFGYSSVRWYRNELSGIDNRTTVSLGLGYQIIDRPRMTLSGQLGGDWTTEDPTAQGSRDFVGAQAVFDYQYKVTETATIDADLEFLESLDDTEDWRVNSVVGINAAISSVFALKVSYTILYDNQPVVVTVSGTPPAPFEFDKVDQRIAASLVMSL</sequence>
<evidence type="ECO:0000313" key="3">
    <source>
        <dbReference type="Proteomes" id="UP000702544"/>
    </source>
</evidence>
<evidence type="ECO:0000256" key="1">
    <source>
        <dbReference type="SAM" id="SignalP"/>
    </source>
</evidence>
<reference evidence="2 3" key="1">
    <citation type="submission" date="2020-01" db="EMBL/GenBank/DDBJ databases">
        <title>Genomes assembled from Gulf of Kutch pelagic sediment metagenomes.</title>
        <authorList>
            <person name="Chandrashekar M."/>
            <person name="Mahajan M.S."/>
            <person name="Dave K.J."/>
            <person name="Vatsa P."/>
            <person name="Nathani N.M."/>
        </authorList>
    </citation>
    <scope>NUCLEOTIDE SEQUENCE [LARGE SCALE GENOMIC DNA]</scope>
    <source>
        <strain evidence="2">KS3-K002</strain>
    </source>
</reference>
<feature type="signal peptide" evidence="1">
    <location>
        <begin position="1"/>
        <end position="25"/>
    </location>
</feature>
<comment type="caution">
    <text evidence="2">The sequence shown here is derived from an EMBL/GenBank/DDBJ whole genome shotgun (WGS) entry which is preliminary data.</text>
</comment>
<accession>A0AAE4Z9X6</accession>
<dbReference type="EMBL" id="JAACAK010000075">
    <property type="protein sequence ID" value="NIR75372.1"/>
    <property type="molecule type" value="Genomic_DNA"/>
</dbReference>
<feature type="chain" id="PRO_5042278789" evidence="1">
    <location>
        <begin position="26"/>
        <end position="274"/>
    </location>
</feature>
<dbReference type="InterPro" id="IPR007433">
    <property type="entry name" value="DUF481"/>
</dbReference>
<dbReference type="Pfam" id="PF04338">
    <property type="entry name" value="DUF481"/>
    <property type="match status" value="1"/>
</dbReference>
<keyword evidence="1" id="KW-0732">Signal</keyword>
<dbReference type="AlphaFoldDB" id="A0AAE4Z9X6"/>
<protein>
    <submittedName>
        <fullName evidence="2">DUF481 domain-containing protein</fullName>
    </submittedName>
</protein>
<dbReference type="Proteomes" id="UP000702544">
    <property type="component" value="Unassembled WGS sequence"/>
</dbReference>